<dbReference type="Proteomes" id="UP000886667">
    <property type="component" value="Unassembled WGS sequence"/>
</dbReference>
<dbReference type="EMBL" id="JAEPCM010000016">
    <property type="protein sequence ID" value="MCG7944845.1"/>
    <property type="molecule type" value="Genomic_DNA"/>
</dbReference>
<feature type="transmembrane region" description="Helical" evidence="1">
    <location>
        <begin position="48"/>
        <end position="70"/>
    </location>
</feature>
<reference evidence="2" key="1">
    <citation type="journal article" date="2021" name="Proc. Natl. Acad. Sci. U.S.A.">
        <title>Global biogeography of chemosynthetic symbionts reveals both localized and globally distributed symbiont groups. .</title>
        <authorList>
            <person name="Osvatic J.T."/>
            <person name="Wilkins L.G.E."/>
            <person name="Leibrecht L."/>
            <person name="Leray M."/>
            <person name="Zauner S."/>
            <person name="Polzin J."/>
            <person name="Camacho Y."/>
            <person name="Gros O."/>
            <person name="van Gils J.A."/>
            <person name="Eisen J.A."/>
            <person name="Petersen J.M."/>
            <person name="Yuen B."/>
        </authorList>
    </citation>
    <scope>NUCLEOTIDE SEQUENCE</scope>
    <source>
        <strain evidence="2">MAGclacostrist064TRANS</strain>
    </source>
</reference>
<evidence type="ECO:0000313" key="2">
    <source>
        <dbReference type="EMBL" id="MCG7944845.1"/>
    </source>
</evidence>
<keyword evidence="1" id="KW-0472">Membrane</keyword>
<name>A0A9E4K850_9GAMM</name>
<comment type="caution">
    <text evidence="2">The sequence shown here is derived from an EMBL/GenBank/DDBJ whole genome shotgun (WGS) entry which is preliminary data.</text>
</comment>
<accession>A0A9E4K850</accession>
<evidence type="ECO:0000256" key="1">
    <source>
        <dbReference type="SAM" id="Phobius"/>
    </source>
</evidence>
<gene>
    <name evidence="2" type="ORF">JAZ07_00705</name>
</gene>
<sequence length="80" mass="9180">MKHHNQERVNAMVQKQVRALAIFFGAAVFGFLMLAMNVRWVMDFANPYLMVAVFQLPMAVAGFYLGMVLIQADREKLDEE</sequence>
<protein>
    <submittedName>
        <fullName evidence="2">Uncharacterized protein</fullName>
    </submittedName>
</protein>
<feature type="transmembrane region" description="Helical" evidence="1">
    <location>
        <begin position="20"/>
        <end position="42"/>
    </location>
</feature>
<proteinExistence type="predicted"/>
<keyword evidence="1" id="KW-1133">Transmembrane helix</keyword>
<dbReference type="AlphaFoldDB" id="A0A9E4K850"/>
<evidence type="ECO:0000313" key="3">
    <source>
        <dbReference type="Proteomes" id="UP000886667"/>
    </source>
</evidence>
<keyword evidence="1" id="KW-0812">Transmembrane</keyword>
<organism evidence="2 3">
    <name type="scientific">Candidatus Thiodiazotropha taylori</name>
    <dbReference type="NCBI Taxonomy" id="2792791"/>
    <lineage>
        <taxon>Bacteria</taxon>
        <taxon>Pseudomonadati</taxon>
        <taxon>Pseudomonadota</taxon>
        <taxon>Gammaproteobacteria</taxon>
        <taxon>Chromatiales</taxon>
        <taxon>Sedimenticolaceae</taxon>
        <taxon>Candidatus Thiodiazotropha</taxon>
    </lineage>
</organism>